<protein>
    <recommendedName>
        <fullName evidence="1">HEPN AbiU2-like domain-containing protein</fullName>
    </recommendedName>
</protein>
<sequence length="246" mass="28956">MENKQKSTEFKTLMDYAKEMHHRYFRALSAFYAYEGLREVLATNIVGQSEAEENAKTIGKYSGLFTPSQEALRVYFFLELAKMFDSSKEALHIYKIFNFTESNLKNLTVDAFKEYNQNQPRAFLETLVNEYKGMAHKELIAIKEMLNDHKTTLEKLDKYRNKWLAHDDINKPETPSITGEEIKALFEALAKMLNSITGRLNSESWTYSHVENDVKHHVRLVVDHLRRFEPYRLKEIEEKYRINPEG</sequence>
<organism evidence="2 3">
    <name type="scientific">Candidatus Uhrbacteria bacterium RIFCSPLOWO2_01_FULL_47_24</name>
    <dbReference type="NCBI Taxonomy" id="1802401"/>
    <lineage>
        <taxon>Bacteria</taxon>
        <taxon>Candidatus Uhriibacteriota</taxon>
    </lineage>
</organism>
<accession>A0A1F7UTG9</accession>
<dbReference type="AlphaFoldDB" id="A0A1F7UTG9"/>
<dbReference type="Pfam" id="PF18734">
    <property type="entry name" value="HEPN_AbiU2"/>
    <property type="match status" value="1"/>
</dbReference>
<name>A0A1F7UTG9_9BACT</name>
<evidence type="ECO:0000313" key="3">
    <source>
        <dbReference type="Proteomes" id="UP000176897"/>
    </source>
</evidence>
<evidence type="ECO:0000259" key="1">
    <source>
        <dbReference type="Pfam" id="PF18734"/>
    </source>
</evidence>
<comment type="caution">
    <text evidence="2">The sequence shown here is derived from an EMBL/GenBank/DDBJ whole genome shotgun (WGS) entry which is preliminary data.</text>
</comment>
<reference evidence="2 3" key="1">
    <citation type="journal article" date="2016" name="Nat. Commun.">
        <title>Thousands of microbial genomes shed light on interconnected biogeochemical processes in an aquifer system.</title>
        <authorList>
            <person name="Anantharaman K."/>
            <person name="Brown C.T."/>
            <person name="Hug L.A."/>
            <person name="Sharon I."/>
            <person name="Castelle C.J."/>
            <person name="Probst A.J."/>
            <person name="Thomas B.C."/>
            <person name="Singh A."/>
            <person name="Wilkins M.J."/>
            <person name="Karaoz U."/>
            <person name="Brodie E.L."/>
            <person name="Williams K.H."/>
            <person name="Hubbard S.S."/>
            <person name="Banfield J.F."/>
        </authorList>
    </citation>
    <scope>NUCLEOTIDE SEQUENCE [LARGE SCALE GENOMIC DNA]</scope>
</reference>
<gene>
    <name evidence="2" type="ORF">A3B21_04265</name>
</gene>
<evidence type="ECO:0000313" key="2">
    <source>
        <dbReference type="EMBL" id="OGL81603.1"/>
    </source>
</evidence>
<dbReference type="EMBL" id="MGEJ01000004">
    <property type="protein sequence ID" value="OGL81603.1"/>
    <property type="molecule type" value="Genomic_DNA"/>
</dbReference>
<feature type="domain" description="HEPN AbiU2-like" evidence="1">
    <location>
        <begin position="14"/>
        <end position="218"/>
    </location>
</feature>
<dbReference type="InterPro" id="IPR040704">
    <property type="entry name" value="HEPN_AbiU2"/>
</dbReference>
<dbReference type="STRING" id="1802401.A3B21_04265"/>
<proteinExistence type="predicted"/>
<dbReference type="Proteomes" id="UP000176897">
    <property type="component" value="Unassembled WGS sequence"/>
</dbReference>